<evidence type="ECO:0000313" key="2">
    <source>
        <dbReference type="EMBL" id="RYJ51404.1"/>
    </source>
</evidence>
<dbReference type="GO" id="GO:0003700">
    <property type="term" value="F:DNA-binding transcription factor activity"/>
    <property type="evidence" value="ECO:0007669"/>
    <property type="project" value="InterPro"/>
</dbReference>
<dbReference type="InterPro" id="IPR013324">
    <property type="entry name" value="RNA_pol_sigma_r3/r4-like"/>
</dbReference>
<sequence>MKDVIALTNRFYIEMSRKVLSEKEYDVLQKLLIEKMTLQEVAAIYGVTGERVRQIYAKTYKKVKSVTQLLAEIDDYKHKLEQLKYDFKCETQQIKKGETQQIKKRKNKIETDLQKKLYKSHFPFSKRMNSMMEVLDIHTIGQLCEIPLTDFHRFKGFQKQCKKELIAFIEFESIENLFEGFSVWKTQPIQ</sequence>
<keyword evidence="3" id="KW-1185">Reference proteome</keyword>
<reference evidence="2 3" key="1">
    <citation type="submission" date="2019-01" db="EMBL/GenBank/DDBJ databases">
        <title>Flavobacterium sp. nov. isolated from arctic soil.</title>
        <authorList>
            <person name="Kim D.-U."/>
        </authorList>
    </citation>
    <scope>NUCLEOTIDE SEQUENCE [LARGE SCALE GENOMIC DNA]</scope>
    <source>
        <strain evidence="2 3">Kopri-42</strain>
    </source>
</reference>
<dbReference type="Proteomes" id="UP000253235">
    <property type="component" value="Unassembled WGS sequence"/>
</dbReference>
<dbReference type="SUPFAM" id="SSF88659">
    <property type="entry name" value="Sigma3 and sigma4 domains of RNA polymerase sigma factors"/>
    <property type="match status" value="1"/>
</dbReference>
<dbReference type="AlphaFoldDB" id="A0A482TT49"/>
<name>A0A482TT49_9FLAO</name>
<dbReference type="InterPro" id="IPR036388">
    <property type="entry name" value="WH-like_DNA-bd_sf"/>
</dbReference>
<evidence type="ECO:0000313" key="3">
    <source>
        <dbReference type="Proteomes" id="UP000253235"/>
    </source>
</evidence>
<dbReference type="InterPro" id="IPR007630">
    <property type="entry name" value="RNA_pol_sigma70_r4"/>
</dbReference>
<comment type="caution">
    <text evidence="2">The sequence shown here is derived from an EMBL/GenBank/DDBJ whole genome shotgun (WGS) entry which is preliminary data.</text>
</comment>
<gene>
    <name evidence="2" type="ORF">DR871_013335</name>
</gene>
<evidence type="ECO:0000259" key="1">
    <source>
        <dbReference type="Pfam" id="PF04545"/>
    </source>
</evidence>
<organism evidence="2 3">
    <name type="scientific">Flavobacterium petrolei</name>
    <dbReference type="NCBI Taxonomy" id="2259594"/>
    <lineage>
        <taxon>Bacteria</taxon>
        <taxon>Pseudomonadati</taxon>
        <taxon>Bacteroidota</taxon>
        <taxon>Flavobacteriia</taxon>
        <taxon>Flavobacteriales</taxon>
        <taxon>Flavobacteriaceae</taxon>
        <taxon>Flavobacterium</taxon>
    </lineage>
</organism>
<dbReference type="GO" id="GO:0006352">
    <property type="term" value="P:DNA-templated transcription initiation"/>
    <property type="evidence" value="ECO:0007669"/>
    <property type="project" value="InterPro"/>
</dbReference>
<dbReference type="RefSeq" id="WP_086452610.1">
    <property type="nucleotide sequence ID" value="NZ_QNVY02000004.1"/>
</dbReference>
<dbReference type="InterPro" id="IPR000943">
    <property type="entry name" value="RNA_pol_sigma70"/>
</dbReference>
<dbReference type="PRINTS" id="PR00046">
    <property type="entry name" value="SIGMA70FCT"/>
</dbReference>
<dbReference type="Gene3D" id="1.10.10.10">
    <property type="entry name" value="Winged helix-like DNA-binding domain superfamily/Winged helix DNA-binding domain"/>
    <property type="match status" value="1"/>
</dbReference>
<feature type="domain" description="RNA polymerase sigma-70 region 4" evidence="1">
    <location>
        <begin position="19"/>
        <end position="64"/>
    </location>
</feature>
<accession>A0A482TT49</accession>
<dbReference type="OrthoDB" id="1372701at2"/>
<dbReference type="EMBL" id="QNVY02000004">
    <property type="protein sequence ID" value="RYJ51404.1"/>
    <property type="molecule type" value="Genomic_DNA"/>
</dbReference>
<dbReference type="Pfam" id="PF04545">
    <property type="entry name" value="Sigma70_r4"/>
    <property type="match status" value="1"/>
</dbReference>
<proteinExistence type="predicted"/>
<protein>
    <recommendedName>
        <fullName evidence="1">RNA polymerase sigma-70 region 4 domain-containing protein</fullName>
    </recommendedName>
</protein>